<evidence type="ECO:0000256" key="2">
    <source>
        <dbReference type="RuleBase" id="RU367036"/>
    </source>
</evidence>
<feature type="domain" description="Gamma-glutamylcyclotransferase AIG2-like" evidence="3">
    <location>
        <begin position="5"/>
        <end position="111"/>
    </location>
</feature>
<proteinExistence type="inferred from homology"/>
<comment type="similarity">
    <text evidence="1 2">Belongs to the gamma-glutamylcyclotransferase family.</text>
</comment>
<protein>
    <recommendedName>
        <fullName evidence="2">Gamma-glutamylcyclotransferase family protein</fullName>
    </recommendedName>
</protein>
<gene>
    <name evidence="4" type="ORF">WKW77_04830</name>
</gene>
<dbReference type="InterPro" id="IPR039126">
    <property type="entry name" value="GGACT"/>
</dbReference>
<dbReference type="PANTHER" id="PTHR12510">
    <property type="entry name" value="TROPONIN C-AKIN-1 PROTEIN"/>
    <property type="match status" value="1"/>
</dbReference>
<evidence type="ECO:0000313" key="5">
    <source>
        <dbReference type="Proteomes" id="UP001365846"/>
    </source>
</evidence>
<sequence length="140" mass="16044">MSQSVFVFGTLKEGFPNAAINKGTRVPGDFMTVERYPLYLVGERYSPWLVDAPGEGERIVGQVFEVDEATLAAMDKLERITERDGYRRVMLEVEAPRDVRPETIWVHAYIKPREQFAVADARLGPLKEYTHEHAALYRSR</sequence>
<dbReference type="CDD" id="cd06661">
    <property type="entry name" value="GGCT_like"/>
    <property type="match status" value="1"/>
</dbReference>
<evidence type="ECO:0000256" key="1">
    <source>
        <dbReference type="ARBA" id="ARBA00008861"/>
    </source>
</evidence>
<organism evidence="4 5">
    <name type="scientific">Variovorax ureilyticus</name>
    <dbReference type="NCBI Taxonomy" id="1836198"/>
    <lineage>
        <taxon>Bacteria</taxon>
        <taxon>Pseudomonadati</taxon>
        <taxon>Pseudomonadota</taxon>
        <taxon>Betaproteobacteria</taxon>
        <taxon>Burkholderiales</taxon>
        <taxon>Comamonadaceae</taxon>
        <taxon>Variovorax</taxon>
    </lineage>
</organism>
<dbReference type="InterPro" id="IPR013024">
    <property type="entry name" value="GGCT-like"/>
</dbReference>
<name>A0ABU8V9R6_9BURK</name>
<comment type="caution">
    <text evidence="4">The sequence shown here is derived from an EMBL/GenBank/DDBJ whole genome shotgun (WGS) entry which is preliminary data.</text>
</comment>
<keyword evidence="5" id="KW-1185">Reference proteome</keyword>
<dbReference type="Gene3D" id="3.10.490.10">
    <property type="entry name" value="Gamma-glutamyl cyclotransferase-like"/>
    <property type="match status" value="1"/>
</dbReference>
<dbReference type="PANTHER" id="PTHR12510:SF4">
    <property type="entry name" value="GAMMA-GLUTAMYLAMINECYCLOTRANSFERASE"/>
    <property type="match status" value="1"/>
</dbReference>
<evidence type="ECO:0000313" key="4">
    <source>
        <dbReference type="EMBL" id="MEJ8810381.1"/>
    </source>
</evidence>
<dbReference type="RefSeq" id="WP_340355706.1">
    <property type="nucleotide sequence ID" value="NZ_JBBKZU010000002.1"/>
</dbReference>
<reference evidence="4 5" key="1">
    <citation type="submission" date="2024-03" db="EMBL/GenBank/DDBJ databases">
        <title>Novel species of the genus Variovorax.</title>
        <authorList>
            <person name="Liu Q."/>
            <person name="Xin Y.-H."/>
        </authorList>
    </citation>
    <scope>NUCLEOTIDE SEQUENCE [LARGE SCALE GENOMIC DNA]</scope>
    <source>
        <strain evidence="4 5">KACC 18899</strain>
    </source>
</reference>
<dbReference type="InterPro" id="IPR036568">
    <property type="entry name" value="GGCT-like_sf"/>
</dbReference>
<dbReference type="Pfam" id="PF06094">
    <property type="entry name" value="GGACT"/>
    <property type="match status" value="1"/>
</dbReference>
<dbReference type="EMBL" id="JBBKZU010000002">
    <property type="protein sequence ID" value="MEJ8810381.1"/>
    <property type="molecule type" value="Genomic_DNA"/>
</dbReference>
<dbReference type="InterPro" id="IPR009288">
    <property type="entry name" value="AIG2-like_dom"/>
</dbReference>
<evidence type="ECO:0000259" key="3">
    <source>
        <dbReference type="Pfam" id="PF06094"/>
    </source>
</evidence>
<dbReference type="Proteomes" id="UP001365846">
    <property type="component" value="Unassembled WGS sequence"/>
</dbReference>
<accession>A0ABU8V9R6</accession>
<dbReference type="SUPFAM" id="SSF110857">
    <property type="entry name" value="Gamma-glutamyl cyclotransferase-like"/>
    <property type="match status" value="1"/>
</dbReference>